<dbReference type="GeneID" id="85495135"/>
<dbReference type="RefSeq" id="XP_060456530.1">
    <property type="nucleotide sequence ID" value="XM_060599880.1"/>
</dbReference>
<name>A0AA48L3G8_9TREE</name>
<gene>
    <name evidence="2" type="ORF">CcaverHIS019_0400850</name>
</gene>
<feature type="compositionally biased region" description="Basic and acidic residues" evidence="1">
    <location>
        <begin position="11"/>
        <end position="29"/>
    </location>
</feature>
<feature type="region of interest" description="Disordered" evidence="1">
    <location>
        <begin position="70"/>
        <end position="89"/>
    </location>
</feature>
<dbReference type="KEGG" id="ccac:CcaHIS019_0400850"/>
<feature type="region of interest" description="Disordered" evidence="1">
    <location>
        <begin position="109"/>
        <end position="142"/>
    </location>
</feature>
<feature type="region of interest" description="Disordered" evidence="1">
    <location>
        <begin position="1"/>
        <end position="44"/>
    </location>
</feature>
<evidence type="ECO:0000313" key="2">
    <source>
        <dbReference type="EMBL" id="BEI91265.1"/>
    </source>
</evidence>
<dbReference type="Proteomes" id="UP001233271">
    <property type="component" value="Chromosome 4"/>
</dbReference>
<sequence length="142" mass="15455">MPPISVQRFMRRTEALRRAPPPLDHRASEHMPTLIPRPSTPSTPAEIVRGTSRWPGVLVLRPVTVFAPPSFSNVSNVGTPGSEASDILQTPTEASREFELNVKVKAANMPPARFPSPVPFGSNKNDKVPPSSVNNELLNSIN</sequence>
<accession>A0AA48L3G8</accession>
<evidence type="ECO:0000313" key="3">
    <source>
        <dbReference type="Proteomes" id="UP001233271"/>
    </source>
</evidence>
<feature type="compositionally biased region" description="Polar residues" evidence="1">
    <location>
        <begin position="131"/>
        <end position="142"/>
    </location>
</feature>
<dbReference type="AlphaFoldDB" id="A0AA48L3G8"/>
<keyword evidence="3" id="KW-1185">Reference proteome</keyword>
<protein>
    <submittedName>
        <fullName evidence="2">Uncharacterized protein</fullName>
    </submittedName>
</protein>
<reference evidence="2" key="1">
    <citation type="journal article" date="2023" name="BMC Genomics">
        <title>Chromosome-level genome assemblies of Cutaneotrichosporon spp. (Trichosporonales, Basidiomycota) reveal imbalanced evolution between nucleotide sequences and chromosome synteny.</title>
        <authorList>
            <person name="Kobayashi Y."/>
            <person name="Kayamori A."/>
            <person name="Aoki K."/>
            <person name="Shiwa Y."/>
            <person name="Matsutani M."/>
            <person name="Fujita N."/>
            <person name="Sugita T."/>
            <person name="Iwasaki W."/>
            <person name="Tanaka N."/>
            <person name="Takashima M."/>
        </authorList>
    </citation>
    <scope>NUCLEOTIDE SEQUENCE</scope>
    <source>
        <strain evidence="2">HIS019</strain>
    </source>
</reference>
<organism evidence="2 3">
    <name type="scientific">Cutaneotrichosporon cavernicola</name>
    <dbReference type="NCBI Taxonomy" id="279322"/>
    <lineage>
        <taxon>Eukaryota</taxon>
        <taxon>Fungi</taxon>
        <taxon>Dikarya</taxon>
        <taxon>Basidiomycota</taxon>
        <taxon>Agaricomycotina</taxon>
        <taxon>Tremellomycetes</taxon>
        <taxon>Trichosporonales</taxon>
        <taxon>Trichosporonaceae</taxon>
        <taxon>Cutaneotrichosporon</taxon>
    </lineage>
</organism>
<proteinExistence type="predicted"/>
<dbReference type="EMBL" id="AP028215">
    <property type="protein sequence ID" value="BEI91265.1"/>
    <property type="molecule type" value="Genomic_DNA"/>
</dbReference>
<feature type="compositionally biased region" description="Polar residues" evidence="1">
    <location>
        <begin position="70"/>
        <end position="79"/>
    </location>
</feature>
<evidence type="ECO:0000256" key="1">
    <source>
        <dbReference type="SAM" id="MobiDB-lite"/>
    </source>
</evidence>